<comment type="caution">
    <text evidence="1">The sequence shown here is derived from an EMBL/GenBank/DDBJ whole genome shotgun (WGS) entry which is preliminary data.</text>
</comment>
<dbReference type="EMBL" id="JAAKDE010000015">
    <property type="protein sequence ID" value="MBA2133517.1"/>
    <property type="molecule type" value="Genomic_DNA"/>
</dbReference>
<name>A0A8J6LSV1_9FIRM</name>
<organism evidence="1 2">
    <name type="scientific">Capillibacterium thermochitinicola</name>
    <dbReference type="NCBI Taxonomy" id="2699427"/>
    <lineage>
        <taxon>Bacteria</taxon>
        <taxon>Bacillati</taxon>
        <taxon>Bacillota</taxon>
        <taxon>Capillibacterium</taxon>
    </lineage>
</organism>
<dbReference type="Gene3D" id="3.40.50.11900">
    <property type="match status" value="1"/>
</dbReference>
<proteinExistence type="predicted"/>
<dbReference type="PANTHER" id="PTHR32329:SF2">
    <property type="entry name" value="BIFUNCTIONAL PROTEIN [INCLUDES 2-HYDROXYACYL-COA DEHYDRATASE (N-TER) AND ITS ACTIVATOR DOMAIN (C_TERM)"/>
    <property type="match status" value="1"/>
</dbReference>
<evidence type="ECO:0000313" key="1">
    <source>
        <dbReference type="EMBL" id="MBA2133517.1"/>
    </source>
</evidence>
<dbReference type="InterPro" id="IPR051805">
    <property type="entry name" value="Dehydratase_Activator_Redct"/>
</dbReference>
<accession>A0A8J6LSV1</accession>
<keyword evidence="2" id="KW-1185">Reference proteome</keyword>
<protein>
    <submittedName>
        <fullName evidence="1">CoA protein activase</fullName>
    </submittedName>
</protein>
<gene>
    <name evidence="1" type="ORF">G5B42_08185</name>
</gene>
<dbReference type="RefSeq" id="WP_181339977.1">
    <property type="nucleotide sequence ID" value="NZ_JAAKDE010000015.1"/>
</dbReference>
<dbReference type="PANTHER" id="PTHR32329">
    <property type="entry name" value="BIFUNCTIONAL PROTEIN [INCLUDES 2-HYDROXYACYL-COA DEHYDRATASE (N-TER) AND ITS ACTIVATOR DOMAIN (C_TERM)-RELATED"/>
    <property type="match status" value="1"/>
</dbReference>
<reference evidence="1" key="1">
    <citation type="submission" date="2020-06" db="EMBL/GenBank/DDBJ databases">
        <title>Novel chitinolytic bacterium.</title>
        <authorList>
            <person name="Ungkulpasvich U."/>
            <person name="Kosugi A."/>
            <person name="Uke A."/>
        </authorList>
    </citation>
    <scope>NUCLEOTIDE SEQUENCE</scope>
    <source>
        <strain evidence="1">UUS1-1</strain>
    </source>
</reference>
<dbReference type="AlphaFoldDB" id="A0A8J6LSV1"/>
<sequence>MRLTFPHMGLLSIPVETLLNSLGHEAVPAPPTNKRTFELGVKYSPEGACLPFKINLGNFIEALEQGAEGILMGGGVGPCRFGYYAQVQQRILADLGYKFELFLIEPLGGERRELYRTLRMLLANVPLTQAMAAFRLAWQKIRWVDQGNALLRYILPRSGDRVKAQRSYEHFLAAMRQEKKMEKFGDHYRELEQELRGNLRPETEPPLRVKIIGEIYMVLEPRVNFHLEMLLGEMGVEVVRTMSVSQWLEEHLFGFFYPHHRRRTVLLSAPFLPSFVGGHGRETIAEMVDAGVNGLDGVIQVLPFTCMPEIVAQSITPAVSAAYQLPILTLVLDEHSAEAGVLTRLEAFVDLLRRRRAQGKGARRVFSS</sequence>
<dbReference type="Proteomes" id="UP000657177">
    <property type="component" value="Unassembled WGS sequence"/>
</dbReference>
<evidence type="ECO:0000313" key="2">
    <source>
        <dbReference type="Proteomes" id="UP000657177"/>
    </source>
</evidence>